<accession>A0A497EXT0</accession>
<name>A0A497EXT0_9CREN</name>
<evidence type="ECO:0000313" key="1">
    <source>
        <dbReference type="EMBL" id="RLE51986.1"/>
    </source>
</evidence>
<gene>
    <name evidence="1" type="ORF">DRJ26_05200</name>
</gene>
<protein>
    <submittedName>
        <fullName evidence="1">Uncharacterized protein</fullName>
    </submittedName>
</protein>
<dbReference type="Proteomes" id="UP000269499">
    <property type="component" value="Unassembled WGS sequence"/>
</dbReference>
<sequence>MSISPARNLRFVLGEVRGSLIFIYASDPEKAEYVLIHEYVEWLLSQYLAACLMAKKGLFTRHFQSQKELIVDAIVRLIGKPSNPKPLPHVPHSCGVQTPESLAASFNNRKTNNVLTHWK</sequence>
<proteinExistence type="predicted"/>
<organism evidence="1 2">
    <name type="scientific">Thermoproteota archaeon</name>
    <dbReference type="NCBI Taxonomy" id="2056631"/>
    <lineage>
        <taxon>Archaea</taxon>
        <taxon>Thermoproteota</taxon>
    </lineage>
</organism>
<dbReference type="AlphaFoldDB" id="A0A497EXT0"/>
<evidence type="ECO:0000313" key="2">
    <source>
        <dbReference type="Proteomes" id="UP000269499"/>
    </source>
</evidence>
<comment type="caution">
    <text evidence="1">The sequence shown here is derived from an EMBL/GenBank/DDBJ whole genome shotgun (WGS) entry which is preliminary data.</text>
</comment>
<dbReference type="EMBL" id="QMRA01000139">
    <property type="protein sequence ID" value="RLE51986.1"/>
    <property type="molecule type" value="Genomic_DNA"/>
</dbReference>
<reference evidence="1 2" key="1">
    <citation type="submission" date="2018-06" db="EMBL/GenBank/DDBJ databases">
        <title>Extensive metabolic versatility and redundancy in microbially diverse, dynamic hydrothermal sediments.</title>
        <authorList>
            <person name="Dombrowski N."/>
            <person name="Teske A."/>
            <person name="Baker B.J."/>
        </authorList>
    </citation>
    <scope>NUCLEOTIDE SEQUENCE [LARGE SCALE GENOMIC DNA]</scope>
    <source>
        <strain evidence="1">B20_G2</strain>
    </source>
</reference>